<dbReference type="AlphaFoldDB" id="A0A6A6TZH4"/>
<dbReference type="EMBL" id="MU004242">
    <property type="protein sequence ID" value="KAF2664721.1"/>
    <property type="molecule type" value="Genomic_DNA"/>
</dbReference>
<accession>A0A6A6TZH4</accession>
<proteinExistence type="predicted"/>
<sequence length="203" mass="22757">MLQVYRNGGKIELPGGSTPSNVTVCHTDEPGSRELESGRLLSESRSLGNLVDAPVPPGEKYWDYTPEMQKTKTLLKKTSFSYDQLWNACTKLAKLTAPDDATTMPSFLTLLRKTKERLLVADELLQAELPQHPVPWCGNDPFWTERWKKQRDNDSVAICRADYRGMEELAQLIVKNVTKSTSCTDCSSLSSVGEQWAGEWDGE</sequence>
<reference evidence="2" key="1">
    <citation type="journal article" date="2020" name="Stud. Mycol.">
        <title>101 Dothideomycetes genomes: a test case for predicting lifestyles and emergence of pathogens.</title>
        <authorList>
            <person name="Haridas S."/>
            <person name="Albert R."/>
            <person name="Binder M."/>
            <person name="Bloem J."/>
            <person name="Labutti K."/>
            <person name="Salamov A."/>
            <person name="Andreopoulos B."/>
            <person name="Baker S."/>
            <person name="Barry K."/>
            <person name="Bills G."/>
            <person name="Bluhm B."/>
            <person name="Cannon C."/>
            <person name="Castanera R."/>
            <person name="Culley D."/>
            <person name="Daum C."/>
            <person name="Ezra D."/>
            <person name="Gonzalez J."/>
            <person name="Henrissat B."/>
            <person name="Kuo A."/>
            <person name="Liang C."/>
            <person name="Lipzen A."/>
            <person name="Lutzoni F."/>
            <person name="Magnuson J."/>
            <person name="Mondo S."/>
            <person name="Nolan M."/>
            <person name="Ohm R."/>
            <person name="Pangilinan J."/>
            <person name="Park H.-J."/>
            <person name="Ramirez L."/>
            <person name="Alfaro M."/>
            <person name="Sun H."/>
            <person name="Tritt A."/>
            <person name="Yoshinaga Y."/>
            <person name="Zwiers L.-H."/>
            <person name="Turgeon B."/>
            <person name="Goodwin S."/>
            <person name="Spatafora J."/>
            <person name="Crous P."/>
            <person name="Grigoriev I."/>
        </authorList>
    </citation>
    <scope>NUCLEOTIDE SEQUENCE</scope>
    <source>
        <strain evidence="2">CBS 115976</strain>
    </source>
</reference>
<evidence type="ECO:0000313" key="3">
    <source>
        <dbReference type="Proteomes" id="UP000799302"/>
    </source>
</evidence>
<evidence type="ECO:0000313" key="2">
    <source>
        <dbReference type="EMBL" id="KAF2664721.1"/>
    </source>
</evidence>
<gene>
    <name evidence="2" type="ORF">BT63DRAFT_443762</name>
</gene>
<name>A0A6A6TZH4_9PEZI</name>
<feature type="region of interest" description="Disordered" evidence="1">
    <location>
        <begin position="1"/>
        <end position="21"/>
    </location>
</feature>
<protein>
    <submittedName>
        <fullName evidence="2">Uncharacterized protein</fullName>
    </submittedName>
</protein>
<evidence type="ECO:0000256" key="1">
    <source>
        <dbReference type="SAM" id="MobiDB-lite"/>
    </source>
</evidence>
<organism evidence="2 3">
    <name type="scientific">Microthyrium microscopicum</name>
    <dbReference type="NCBI Taxonomy" id="703497"/>
    <lineage>
        <taxon>Eukaryota</taxon>
        <taxon>Fungi</taxon>
        <taxon>Dikarya</taxon>
        <taxon>Ascomycota</taxon>
        <taxon>Pezizomycotina</taxon>
        <taxon>Dothideomycetes</taxon>
        <taxon>Dothideomycetes incertae sedis</taxon>
        <taxon>Microthyriales</taxon>
        <taxon>Microthyriaceae</taxon>
        <taxon>Microthyrium</taxon>
    </lineage>
</organism>
<keyword evidence="3" id="KW-1185">Reference proteome</keyword>
<dbReference type="Proteomes" id="UP000799302">
    <property type="component" value="Unassembled WGS sequence"/>
</dbReference>